<evidence type="ECO:0000313" key="2">
    <source>
        <dbReference type="Proteomes" id="UP001234297"/>
    </source>
</evidence>
<organism evidence="1 2">
    <name type="scientific">Persea americana</name>
    <name type="common">Avocado</name>
    <dbReference type="NCBI Taxonomy" id="3435"/>
    <lineage>
        <taxon>Eukaryota</taxon>
        <taxon>Viridiplantae</taxon>
        <taxon>Streptophyta</taxon>
        <taxon>Embryophyta</taxon>
        <taxon>Tracheophyta</taxon>
        <taxon>Spermatophyta</taxon>
        <taxon>Magnoliopsida</taxon>
        <taxon>Magnoliidae</taxon>
        <taxon>Laurales</taxon>
        <taxon>Lauraceae</taxon>
        <taxon>Persea</taxon>
    </lineage>
</organism>
<proteinExistence type="predicted"/>
<dbReference type="Proteomes" id="UP001234297">
    <property type="component" value="Chromosome 2"/>
</dbReference>
<protein>
    <submittedName>
        <fullName evidence="1">Uncharacterized protein</fullName>
    </submittedName>
</protein>
<accession>A0ACC2MEA6</accession>
<gene>
    <name evidence="1" type="ORF">MRB53_005691</name>
</gene>
<evidence type="ECO:0000313" key="1">
    <source>
        <dbReference type="EMBL" id="KAJ8643943.1"/>
    </source>
</evidence>
<dbReference type="EMBL" id="CM056810">
    <property type="protein sequence ID" value="KAJ8643943.1"/>
    <property type="molecule type" value="Genomic_DNA"/>
</dbReference>
<sequence length="121" mass="13324">MKRALLSWMICNGGKRGESQVTLAMKELVDGEGGAGCCDDCSCWLWVVSGSNGCDRRCQFVKYNVRGIRRVSKRVNQSMSLDVRNCERKWANQVLVQECKHGSGWLCSGVASCFGGVAPRT</sequence>
<name>A0ACC2MEA6_PERAE</name>
<keyword evidence="2" id="KW-1185">Reference proteome</keyword>
<comment type="caution">
    <text evidence="1">The sequence shown here is derived from an EMBL/GenBank/DDBJ whole genome shotgun (WGS) entry which is preliminary data.</text>
</comment>
<reference evidence="1 2" key="1">
    <citation type="journal article" date="2022" name="Hortic Res">
        <title>A haplotype resolved chromosomal level avocado genome allows analysis of novel avocado genes.</title>
        <authorList>
            <person name="Nath O."/>
            <person name="Fletcher S.J."/>
            <person name="Hayward A."/>
            <person name="Shaw L.M."/>
            <person name="Masouleh A.K."/>
            <person name="Furtado A."/>
            <person name="Henry R.J."/>
            <person name="Mitter N."/>
        </authorList>
    </citation>
    <scope>NUCLEOTIDE SEQUENCE [LARGE SCALE GENOMIC DNA]</scope>
    <source>
        <strain evidence="2">cv. Hass</strain>
    </source>
</reference>